<protein>
    <recommendedName>
        <fullName evidence="6">Autophagy protein 5</fullName>
    </recommendedName>
</protein>
<dbReference type="Gene3D" id="1.10.246.190">
    <property type="entry name" value="Autophagy protein Apg5, helix rich domain"/>
    <property type="match status" value="1"/>
</dbReference>
<feature type="domain" description="Autophagy protein ATG5 UblA" evidence="11">
    <location>
        <begin position="11"/>
        <end position="114"/>
    </location>
</feature>
<dbReference type="InterPro" id="IPR042527">
    <property type="entry name" value="Atg5_UblA_dom_sf"/>
</dbReference>
<gene>
    <name evidence="12" type="ORF">C6P46_006995</name>
</gene>
<feature type="region of interest" description="Disordered" evidence="7">
    <location>
        <begin position="385"/>
        <end position="457"/>
    </location>
</feature>
<evidence type="ECO:0000256" key="2">
    <source>
        <dbReference type="ARBA" id="ARBA00006910"/>
    </source>
</evidence>
<feature type="region of interest" description="Disordered" evidence="7">
    <location>
        <begin position="564"/>
        <end position="630"/>
    </location>
</feature>
<keyword evidence="8" id="KW-1133">Transmembrane helix</keyword>
<comment type="caution">
    <text evidence="12">The sequence shown here is derived from an EMBL/GenBank/DDBJ whole genome shotgun (WGS) entry which is preliminary data.</text>
</comment>
<evidence type="ECO:0000256" key="4">
    <source>
        <dbReference type="ARBA" id="ARBA00022843"/>
    </source>
</evidence>
<keyword evidence="5 6" id="KW-0072">Autophagy</keyword>
<feature type="compositionally biased region" description="Gly residues" evidence="7">
    <location>
        <begin position="188"/>
        <end position="197"/>
    </location>
</feature>
<dbReference type="EMBL" id="PUHQ01000093">
    <property type="protein sequence ID" value="KAG0656693.1"/>
    <property type="molecule type" value="Genomic_DNA"/>
</dbReference>
<evidence type="ECO:0000259" key="11">
    <source>
        <dbReference type="Pfam" id="PF20638"/>
    </source>
</evidence>
<evidence type="ECO:0000256" key="6">
    <source>
        <dbReference type="RuleBase" id="RU361202"/>
    </source>
</evidence>
<dbReference type="GO" id="GO:0006995">
    <property type="term" value="P:cellular response to nitrogen starvation"/>
    <property type="evidence" value="ECO:0007669"/>
    <property type="project" value="TreeGrafter"/>
</dbReference>
<proteinExistence type="inferred from homology"/>
<dbReference type="GO" id="GO:0000422">
    <property type="term" value="P:autophagy of mitochondrion"/>
    <property type="evidence" value="ECO:0007669"/>
    <property type="project" value="TreeGrafter"/>
</dbReference>
<dbReference type="Pfam" id="PF20637">
    <property type="entry name" value="ATG5_HBR"/>
    <property type="match status" value="1"/>
</dbReference>
<dbReference type="Pfam" id="PF04106">
    <property type="entry name" value="ATG5_UblB"/>
    <property type="match status" value="1"/>
</dbReference>
<feature type="compositionally biased region" description="Basic residues" evidence="7">
    <location>
        <begin position="659"/>
        <end position="670"/>
    </location>
</feature>
<dbReference type="InterPro" id="IPR048939">
    <property type="entry name" value="ATG5_UblA"/>
</dbReference>
<feature type="compositionally biased region" description="Low complexity" evidence="7">
    <location>
        <begin position="218"/>
        <end position="266"/>
    </location>
</feature>
<comment type="function">
    <text evidence="6">Involved in cytoplasm to vacuole transport (Cvt) and autophagic vesicle formation.</text>
</comment>
<dbReference type="GO" id="GO:0019776">
    <property type="term" value="F:Atg8-family ligase activity"/>
    <property type="evidence" value="ECO:0007669"/>
    <property type="project" value="TreeGrafter"/>
</dbReference>
<dbReference type="GO" id="GO:0034045">
    <property type="term" value="C:phagophore assembly site membrane"/>
    <property type="evidence" value="ECO:0007669"/>
    <property type="project" value="UniProtKB-SubCell"/>
</dbReference>
<comment type="similarity">
    <text evidence="2 6">Belongs to the ATG5 family.</text>
</comment>
<dbReference type="Gene3D" id="3.10.20.620">
    <property type="match status" value="1"/>
</dbReference>
<reference evidence="12 13" key="1">
    <citation type="submission" date="2020-11" db="EMBL/GenBank/DDBJ databases">
        <title>Kefir isolates.</title>
        <authorList>
            <person name="Marcisauskas S."/>
            <person name="Kim Y."/>
            <person name="Blasche S."/>
        </authorList>
    </citation>
    <scope>NUCLEOTIDE SEQUENCE [LARGE SCALE GENOMIC DNA]</scope>
    <source>
        <strain evidence="12 13">KR</strain>
    </source>
</reference>
<dbReference type="OrthoDB" id="272162at2759"/>
<evidence type="ECO:0000256" key="5">
    <source>
        <dbReference type="ARBA" id="ARBA00023006"/>
    </source>
</evidence>
<dbReference type="GO" id="GO:0005776">
    <property type="term" value="C:autophagosome"/>
    <property type="evidence" value="ECO:0007669"/>
    <property type="project" value="TreeGrafter"/>
</dbReference>
<comment type="subunit">
    <text evidence="6">Conjugated with ATG12.</text>
</comment>
<dbReference type="GO" id="GO:0061908">
    <property type="term" value="C:phagophore"/>
    <property type="evidence" value="ECO:0007669"/>
    <property type="project" value="TreeGrafter"/>
</dbReference>
<evidence type="ECO:0000256" key="7">
    <source>
        <dbReference type="SAM" id="MobiDB-lite"/>
    </source>
</evidence>
<dbReference type="Pfam" id="PF20638">
    <property type="entry name" value="ATG5_UblA"/>
    <property type="match status" value="1"/>
</dbReference>
<evidence type="ECO:0000259" key="9">
    <source>
        <dbReference type="Pfam" id="PF04106"/>
    </source>
</evidence>
<evidence type="ECO:0000256" key="1">
    <source>
        <dbReference type="ARBA" id="ARBA00004623"/>
    </source>
</evidence>
<feature type="compositionally biased region" description="Low complexity" evidence="7">
    <location>
        <begin position="601"/>
        <end position="610"/>
    </location>
</feature>
<evidence type="ECO:0000313" key="12">
    <source>
        <dbReference type="EMBL" id="KAG0656693.1"/>
    </source>
</evidence>
<dbReference type="GO" id="GO:0034727">
    <property type="term" value="P:piecemeal microautophagy of the nucleus"/>
    <property type="evidence" value="ECO:0007669"/>
    <property type="project" value="TreeGrafter"/>
</dbReference>
<evidence type="ECO:0000256" key="3">
    <source>
        <dbReference type="ARBA" id="ARBA00022499"/>
    </source>
</evidence>
<evidence type="ECO:0000313" key="13">
    <source>
        <dbReference type="Proteomes" id="UP000777482"/>
    </source>
</evidence>
<dbReference type="Proteomes" id="UP000777482">
    <property type="component" value="Unassembled WGS sequence"/>
</dbReference>
<keyword evidence="3 6" id="KW-1017">Isopeptide bond</keyword>
<feature type="transmembrane region" description="Helical" evidence="8">
    <location>
        <begin position="700"/>
        <end position="719"/>
    </location>
</feature>
<evidence type="ECO:0000256" key="8">
    <source>
        <dbReference type="SAM" id="Phobius"/>
    </source>
</evidence>
<evidence type="ECO:0000259" key="10">
    <source>
        <dbReference type="Pfam" id="PF20637"/>
    </source>
</evidence>
<feature type="region of interest" description="Disordered" evidence="7">
    <location>
        <begin position="160"/>
        <end position="278"/>
    </location>
</feature>
<dbReference type="InterPro" id="IPR048318">
    <property type="entry name" value="ATG5_UblB"/>
</dbReference>
<dbReference type="InterPro" id="IPR048940">
    <property type="entry name" value="ATG5_HBR"/>
</dbReference>
<comment type="subcellular location">
    <subcellularLocation>
        <location evidence="1 6">Preautophagosomal structure membrane</location>
        <topology evidence="1 6">Peripheral membrane protein</topology>
    </subcellularLocation>
</comment>
<accession>A0A9P6VW67</accession>
<dbReference type="Gene3D" id="3.10.20.90">
    <property type="entry name" value="Phosphatidylinositol 3-kinase Catalytic Subunit, Chain A, domain 1"/>
    <property type="match status" value="1"/>
</dbReference>
<name>A0A9P6VW67_RHOMI</name>
<sequence length="805" mass="83929">MSAATPFRSLVFRGTVPLQVQLEPQDLPLLADRSVEYYYLQVPRISYLALCLDDIKRNLVQLVLDHAAFAALKDDDLWFETLPENQHHQAEEGIPLRWHWPIGLLYDLHATSRHLGLLPPRPVTIPPSFASVFAPFDEDGSQGQDAGAGGVRSQELPDLLSLSVGGGGATSRRGSNALASSSSSTTLRGGGPLGSGGASSRLRTPSAPPRQQGGTAPSSTSMNRARSAAAAAASASTVPATSSTSSSPSTSISFQPSSSSTVSSPTTGGGVTNEVTMATRPWRIRLRIRNLKGGANGGGGDASSSSRTAAAEAAGVLDGGGGGRNRVEEVRTGFMALVKEADYVRWGSTKRVMNLRKELQDNLWEAVVENDFEKYWNVAAKLVPLPAPPSVGSKKPTRTTPLSSSGEGGRSGSSSSSSQEPDANGVKHVPLRVYLPAPPPSPSGGGGGGGGGGGAVNGAVTVVQEPVAPTRRDGTPTTLRQALSQLVPLLFPPLPSLSTSSSSSSSPAAPPPPPPLAYPLIHGIYPPFETEVGWLGACMAGPDGVVVAKSVSLYGLQPDDVYPRSQAGRPGATPVDFGIGTSSSSSPSMLPSPRLHRRRSYSTLTSLTSDSPDDEGTDAASSSDEPETANARRLLSAPLLDEKGPSLSGEAGKRLWRMQSHGKHRHHHHQHDSDGDDSNGDDDDRHNAKDTLHLSKRTKGFITLGVLVLLCAVGGFVAWKWGTQLYADAKDFLFFPELKTPVDITGVLGSVWGEATEHIVGAQRTATSAVVQAAETAAAAVTKAADDAKNKVEDVGKKIGGIFGG</sequence>
<dbReference type="PANTHER" id="PTHR13040:SF2">
    <property type="entry name" value="AUTOPHAGY PROTEIN 5"/>
    <property type="match status" value="1"/>
</dbReference>
<keyword evidence="6" id="KW-0813">Transport</keyword>
<keyword evidence="8" id="KW-0812">Transmembrane</keyword>
<keyword evidence="4 6" id="KW-0832">Ubl conjugation</keyword>
<keyword evidence="6 8" id="KW-0472">Membrane</keyword>
<feature type="compositionally biased region" description="Gly residues" evidence="7">
    <location>
        <begin position="443"/>
        <end position="456"/>
    </location>
</feature>
<dbReference type="GO" id="GO:0034274">
    <property type="term" value="C:Atg12-Atg5-Atg16 complex"/>
    <property type="evidence" value="ECO:0007669"/>
    <property type="project" value="TreeGrafter"/>
</dbReference>
<dbReference type="InterPro" id="IPR007239">
    <property type="entry name" value="Atg5"/>
</dbReference>
<feature type="compositionally biased region" description="Low complexity" evidence="7">
    <location>
        <begin position="171"/>
        <end position="187"/>
    </location>
</feature>
<dbReference type="InterPro" id="IPR042526">
    <property type="entry name" value="Atg5_HR"/>
</dbReference>
<dbReference type="GO" id="GO:0044233">
    <property type="term" value="C:mitochondria-associated endoplasmic reticulum membrane contact site"/>
    <property type="evidence" value="ECO:0007669"/>
    <property type="project" value="TreeGrafter"/>
</dbReference>
<feature type="domain" description="Autophagy protein ATG5 alpha-helical bundle region" evidence="10">
    <location>
        <begin position="328"/>
        <end position="384"/>
    </location>
</feature>
<feature type="compositionally biased region" description="Low complexity" evidence="7">
    <location>
        <begin position="582"/>
        <end position="593"/>
    </location>
</feature>
<dbReference type="AlphaFoldDB" id="A0A9P6VW67"/>
<feature type="region of interest" description="Disordered" evidence="7">
    <location>
        <begin position="659"/>
        <end position="684"/>
    </location>
</feature>
<feature type="domain" description="Autophagy protein ATG5 UblB" evidence="9">
    <location>
        <begin position="428"/>
        <end position="545"/>
    </location>
</feature>
<keyword evidence="13" id="KW-1185">Reference proteome</keyword>
<organism evidence="12 13">
    <name type="scientific">Rhodotorula mucilaginosa</name>
    <name type="common">Yeast</name>
    <name type="synonym">Rhodotorula rubra</name>
    <dbReference type="NCBI Taxonomy" id="5537"/>
    <lineage>
        <taxon>Eukaryota</taxon>
        <taxon>Fungi</taxon>
        <taxon>Dikarya</taxon>
        <taxon>Basidiomycota</taxon>
        <taxon>Pucciniomycotina</taxon>
        <taxon>Microbotryomycetes</taxon>
        <taxon>Sporidiobolales</taxon>
        <taxon>Sporidiobolaceae</taxon>
        <taxon>Rhodotorula</taxon>
    </lineage>
</organism>
<dbReference type="PANTHER" id="PTHR13040">
    <property type="entry name" value="AUTOPHAGY PROTEIN 5"/>
    <property type="match status" value="1"/>
</dbReference>